<feature type="region of interest" description="Disordered" evidence="4">
    <location>
        <begin position="209"/>
        <end position="234"/>
    </location>
</feature>
<dbReference type="Gene3D" id="3.20.20.80">
    <property type="entry name" value="Glycosidases"/>
    <property type="match status" value="1"/>
</dbReference>
<proteinExistence type="inferred from homology"/>
<name>A0ABW9I2K7_9ACTN</name>
<dbReference type="CDD" id="cd00599">
    <property type="entry name" value="GH25_muramidase"/>
    <property type="match status" value="1"/>
</dbReference>
<dbReference type="InterPro" id="IPR017853">
    <property type="entry name" value="GH"/>
</dbReference>
<dbReference type="PANTHER" id="PTHR34135">
    <property type="entry name" value="LYSOZYME"/>
    <property type="match status" value="1"/>
</dbReference>
<dbReference type="SUPFAM" id="SSF47090">
    <property type="entry name" value="PGBD-like"/>
    <property type="match status" value="1"/>
</dbReference>
<dbReference type="SUPFAM" id="SSF51445">
    <property type="entry name" value="(Trans)glycosidases"/>
    <property type="match status" value="1"/>
</dbReference>
<reference evidence="6 7" key="1">
    <citation type="submission" date="2024-12" db="EMBL/GenBank/DDBJ databases">
        <title>Forecasting of Potato common scab and diversities of Pathogenic streptomyces spp. in china.</title>
        <authorList>
            <person name="Handique U."/>
            <person name="Wu J."/>
        </authorList>
    </citation>
    <scope>NUCLEOTIDE SEQUENCE [LARGE SCALE GENOMIC DNA]</scope>
    <source>
        <strain evidence="6 7">ZRIMU1530</strain>
    </source>
</reference>
<dbReference type="SMART" id="SM00641">
    <property type="entry name" value="Glyco_25"/>
    <property type="match status" value="1"/>
</dbReference>
<evidence type="ECO:0000256" key="1">
    <source>
        <dbReference type="ARBA" id="ARBA00010646"/>
    </source>
</evidence>
<evidence type="ECO:0000313" key="7">
    <source>
        <dbReference type="Proteomes" id="UP001631957"/>
    </source>
</evidence>
<keyword evidence="2" id="KW-0378">Hydrolase</keyword>
<protein>
    <submittedName>
        <fullName evidence="6">GH25 family lysozyme</fullName>
    </submittedName>
</protein>
<dbReference type="EMBL" id="JBJVNI010000023">
    <property type="protein sequence ID" value="MFM9613923.1"/>
    <property type="molecule type" value="Genomic_DNA"/>
</dbReference>
<dbReference type="InterPro" id="IPR002053">
    <property type="entry name" value="Glyco_hydro_25"/>
</dbReference>
<dbReference type="PROSITE" id="PS51904">
    <property type="entry name" value="GLYCOSYL_HYDROL_F25_2"/>
    <property type="match status" value="1"/>
</dbReference>
<organism evidence="6 7">
    <name type="scientific">Streptomyces niveiscabiei</name>
    <dbReference type="NCBI Taxonomy" id="164115"/>
    <lineage>
        <taxon>Bacteria</taxon>
        <taxon>Bacillati</taxon>
        <taxon>Actinomycetota</taxon>
        <taxon>Actinomycetes</taxon>
        <taxon>Kitasatosporales</taxon>
        <taxon>Streptomycetaceae</taxon>
        <taxon>Streptomyces</taxon>
    </lineage>
</organism>
<gene>
    <name evidence="6" type="ORF">ACKI18_35210</name>
</gene>
<evidence type="ECO:0000256" key="2">
    <source>
        <dbReference type="ARBA" id="ARBA00022801"/>
    </source>
</evidence>
<evidence type="ECO:0000256" key="3">
    <source>
        <dbReference type="ARBA" id="ARBA00023295"/>
    </source>
</evidence>
<accession>A0ABW9I2K7</accession>
<dbReference type="Proteomes" id="UP001631957">
    <property type="component" value="Unassembled WGS sequence"/>
</dbReference>
<dbReference type="PANTHER" id="PTHR34135:SF2">
    <property type="entry name" value="LYSOZYME"/>
    <property type="match status" value="1"/>
</dbReference>
<dbReference type="InterPro" id="IPR002477">
    <property type="entry name" value="Peptidoglycan-bd-like"/>
</dbReference>
<dbReference type="InterPro" id="IPR018077">
    <property type="entry name" value="Glyco_hydro_fam25_subgr"/>
</dbReference>
<dbReference type="InterPro" id="IPR036366">
    <property type="entry name" value="PGBDSf"/>
</dbReference>
<keyword evidence="3" id="KW-0326">Glycosidase</keyword>
<feature type="domain" description="Peptidoglycan binding-like" evidence="5">
    <location>
        <begin position="236"/>
        <end position="272"/>
    </location>
</feature>
<evidence type="ECO:0000256" key="4">
    <source>
        <dbReference type="SAM" id="MobiDB-lite"/>
    </source>
</evidence>
<dbReference type="Pfam" id="PF01471">
    <property type="entry name" value="PG_binding_1"/>
    <property type="match status" value="1"/>
</dbReference>
<sequence length="305" mass="32677">MTSTSRGLDVSAYQGTQDWAKLKSDGLTFAFAKASEGEKSRDARFAIHIKGIKGAGLVAGAYHFAWPNQSAAKEAANYIAAVKPYASAGFLHWLDLEAYHDGRNYKGRTAAQIKAYASAWIAAVQKAFPGQVVGIYTSASDIAAGHVPSDVPLWYPAYPWGAATYARAEAAARPKPSGRTVTFWQFTSTPVDRNIAYLSPSALRAWAQGDADDNDQPATYTPPPFPTGLTPGRARPSARALQQALKRAGFMPAAVVESDTYGPQTQAAVARFHNAHPTYRAAGKTYDPAIGPKGWAALHRLAYGK</sequence>
<dbReference type="Gene3D" id="1.10.101.10">
    <property type="entry name" value="PGBD-like superfamily/PGBD"/>
    <property type="match status" value="1"/>
</dbReference>
<evidence type="ECO:0000313" key="6">
    <source>
        <dbReference type="EMBL" id="MFM9613923.1"/>
    </source>
</evidence>
<evidence type="ECO:0000259" key="5">
    <source>
        <dbReference type="Pfam" id="PF01471"/>
    </source>
</evidence>
<keyword evidence="7" id="KW-1185">Reference proteome</keyword>
<dbReference type="InterPro" id="IPR036365">
    <property type="entry name" value="PGBD-like_sf"/>
</dbReference>
<comment type="caution">
    <text evidence="6">The sequence shown here is derived from an EMBL/GenBank/DDBJ whole genome shotgun (WGS) entry which is preliminary data.</text>
</comment>
<comment type="similarity">
    <text evidence="1">Belongs to the glycosyl hydrolase 25 family.</text>
</comment>
<dbReference type="RefSeq" id="WP_409122796.1">
    <property type="nucleotide sequence ID" value="NZ_JBJVNI010000023.1"/>
</dbReference>
<dbReference type="Pfam" id="PF01183">
    <property type="entry name" value="Glyco_hydro_25"/>
    <property type="match status" value="1"/>
</dbReference>